<dbReference type="EMBL" id="AP024485">
    <property type="protein sequence ID" value="BCS87655.1"/>
    <property type="molecule type" value="Genomic_DNA"/>
</dbReference>
<dbReference type="PROSITE" id="PS00018">
    <property type="entry name" value="EF_HAND_1"/>
    <property type="match status" value="2"/>
</dbReference>
<gene>
    <name evidence="3" type="ORF">PSDVSF_08970</name>
</gene>
<feature type="domain" description="EF-hand" evidence="2">
    <location>
        <begin position="36"/>
        <end position="53"/>
    </location>
</feature>
<evidence type="ECO:0000313" key="3">
    <source>
        <dbReference type="EMBL" id="BCS87655.1"/>
    </source>
</evidence>
<evidence type="ECO:0000313" key="4">
    <source>
        <dbReference type="Proteomes" id="UP001053296"/>
    </source>
</evidence>
<protein>
    <recommendedName>
        <fullName evidence="2">EF-hand domain-containing protein</fullName>
    </recommendedName>
</protein>
<dbReference type="SUPFAM" id="SSF47473">
    <property type="entry name" value="EF-hand"/>
    <property type="match status" value="1"/>
</dbReference>
<evidence type="ECO:0000256" key="1">
    <source>
        <dbReference type="SAM" id="MobiDB-lite"/>
    </source>
</evidence>
<feature type="region of interest" description="Disordered" evidence="1">
    <location>
        <begin position="118"/>
        <end position="148"/>
    </location>
</feature>
<dbReference type="Proteomes" id="UP001053296">
    <property type="component" value="Chromosome"/>
</dbReference>
<proteinExistence type="predicted"/>
<dbReference type="Pfam" id="PF13202">
    <property type="entry name" value="EF-hand_5"/>
    <property type="match status" value="2"/>
</dbReference>
<dbReference type="Gene3D" id="1.10.238.10">
    <property type="entry name" value="EF-hand"/>
    <property type="match status" value="1"/>
</dbReference>
<feature type="compositionally biased region" description="Low complexity" evidence="1">
    <location>
        <begin position="31"/>
        <end position="61"/>
    </location>
</feature>
<accession>A0ABM7P4G3</accession>
<sequence length="160" mass="16731">MEISSVDSMTSLMNLQALQRGSSTETDESDTTSSFLDALDSDGDGSLSKAEFSASGGSESSEVFDILDTNEDGVVSQDELDADKQSNSGIVKAAMEAGSFGGIQQNGDTEGFQQLMDMVGENSGESRSEGAERYSQMQESMIGGSDYINQSVTGGLDLTA</sequence>
<dbReference type="RefSeq" id="WP_229594122.1">
    <property type="nucleotide sequence ID" value="NZ_AP024485.1"/>
</dbReference>
<organism evidence="3 4">
    <name type="scientific">Pseudodesulfovibrio sediminis</name>
    <dbReference type="NCBI Taxonomy" id="2810563"/>
    <lineage>
        <taxon>Bacteria</taxon>
        <taxon>Pseudomonadati</taxon>
        <taxon>Thermodesulfobacteriota</taxon>
        <taxon>Desulfovibrionia</taxon>
        <taxon>Desulfovibrionales</taxon>
        <taxon>Desulfovibrionaceae</taxon>
    </lineage>
</organism>
<dbReference type="InterPro" id="IPR002048">
    <property type="entry name" value="EF_hand_dom"/>
</dbReference>
<evidence type="ECO:0000259" key="2">
    <source>
        <dbReference type="Pfam" id="PF13202"/>
    </source>
</evidence>
<reference evidence="3" key="1">
    <citation type="journal article" date="2022" name="Arch. Microbiol.">
        <title>Pseudodesulfovibrio sediminis sp. nov., a mesophilic and neutrophilic sulfate-reducing bacterium isolated from sediment of a brackish lake.</title>
        <authorList>
            <person name="Takahashi A."/>
            <person name="Kojima H."/>
            <person name="Watanabe M."/>
            <person name="Fukui M."/>
        </authorList>
    </citation>
    <scope>NUCLEOTIDE SEQUENCE</scope>
    <source>
        <strain evidence="3">SF6</strain>
    </source>
</reference>
<feature type="region of interest" description="Disordered" evidence="1">
    <location>
        <begin position="14"/>
        <end position="83"/>
    </location>
</feature>
<feature type="domain" description="EF-hand" evidence="2">
    <location>
        <begin position="63"/>
        <end position="80"/>
    </location>
</feature>
<dbReference type="InterPro" id="IPR011992">
    <property type="entry name" value="EF-hand-dom_pair"/>
</dbReference>
<name>A0ABM7P4G3_9BACT</name>
<dbReference type="InterPro" id="IPR018247">
    <property type="entry name" value="EF_Hand_1_Ca_BS"/>
</dbReference>
<keyword evidence="4" id="KW-1185">Reference proteome</keyword>